<evidence type="ECO:0000256" key="5">
    <source>
        <dbReference type="ARBA" id="ARBA00023136"/>
    </source>
</evidence>
<keyword evidence="4 6" id="KW-1133">Transmembrane helix</keyword>
<evidence type="ECO:0000256" key="6">
    <source>
        <dbReference type="SAM" id="Phobius"/>
    </source>
</evidence>
<protein>
    <submittedName>
        <fullName evidence="8">Predicted permease, DMT superfamily</fullName>
    </submittedName>
</protein>
<feature type="transmembrane region" description="Helical" evidence="6">
    <location>
        <begin position="68"/>
        <end position="89"/>
    </location>
</feature>
<dbReference type="InterPro" id="IPR000620">
    <property type="entry name" value="EamA_dom"/>
</dbReference>
<evidence type="ECO:0000256" key="4">
    <source>
        <dbReference type="ARBA" id="ARBA00022989"/>
    </source>
</evidence>
<gene>
    <name evidence="8" type="ORF">NCTC12112_01571</name>
</gene>
<dbReference type="GeneID" id="78456129"/>
<feature type="domain" description="EamA" evidence="7">
    <location>
        <begin position="9"/>
        <end position="137"/>
    </location>
</feature>
<feature type="transmembrane region" description="Helical" evidence="6">
    <location>
        <begin position="176"/>
        <end position="196"/>
    </location>
</feature>
<dbReference type="SUPFAM" id="SSF103481">
    <property type="entry name" value="Multidrug resistance efflux transporter EmrE"/>
    <property type="match status" value="2"/>
</dbReference>
<evidence type="ECO:0000313" key="9">
    <source>
        <dbReference type="Proteomes" id="UP000249008"/>
    </source>
</evidence>
<evidence type="ECO:0000313" key="8">
    <source>
        <dbReference type="EMBL" id="SQJ02752.1"/>
    </source>
</evidence>
<evidence type="ECO:0000259" key="7">
    <source>
        <dbReference type="Pfam" id="PF00892"/>
    </source>
</evidence>
<comment type="subcellular location">
    <subcellularLocation>
        <location evidence="1">Cell membrane</location>
        <topology evidence="1">Multi-pass membrane protein</topology>
    </subcellularLocation>
</comment>
<feature type="transmembrane region" description="Helical" evidence="6">
    <location>
        <begin position="264"/>
        <end position="282"/>
    </location>
</feature>
<reference evidence="8 9" key="1">
    <citation type="submission" date="2018-06" db="EMBL/GenBank/DDBJ databases">
        <authorList>
            <consortium name="Pathogen Informatics"/>
            <person name="Doyle S."/>
        </authorList>
    </citation>
    <scope>NUCLEOTIDE SEQUENCE [LARGE SCALE GENOMIC DNA]</scope>
    <source>
        <strain evidence="8 9">NCTC12112</strain>
    </source>
</reference>
<feature type="transmembrane region" description="Helical" evidence="6">
    <location>
        <begin position="95"/>
        <end position="113"/>
    </location>
</feature>
<dbReference type="Pfam" id="PF00892">
    <property type="entry name" value="EamA"/>
    <property type="match status" value="2"/>
</dbReference>
<dbReference type="GO" id="GO:0005886">
    <property type="term" value="C:plasma membrane"/>
    <property type="evidence" value="ECO:0007669"/>
    <property type="project" value="UniProtKB-SubCell"/>
</dbReference>
<evidence type="ECO:0000256" key="2">
    <source>
        <dbReference type="ARBA" id="ARBA00022475"/>
    </source>
</evidence>
<feature type="transmembrane region" description="Helical" evidence="6">
    <location>
        <begin position="150"/>
        <end position="169"/>
    </location>
</feature>
<dbReference type="PANTHER" id="PTHR42920">
    <property type="entry name" value="OS03G0707200 PROTEIN-RELATED"/>
    <property type="match status" value="1"/>
</dbReference>
<feature type="transmembrane region" description="Helical" evidence="6">
    <location>
        <begin position="240"/>
        <end position="258"/>
    </location>
</feature>
<accession>A0AAX1TMV3</accession>
<feature type="transmembrane region" description="Helical" evidence="6">
    <location>
        <begin position="120"/>
        <end position="138"/>
    </location>
</feature>
<dbReference type="InterPro" id="IPR037185">
    <property type="entry name" value="EmrE-like"/>
</dbReference>
<dbReference type="KEGG" id="ful:C4N20_14980"/>
<name>A0AAX1TMV3_9FUSO</name>
<proteinExistence type="predicted"/>
<dbReference type="InterPro" id="IPR051258">
    <property type="entry name" value="Diverse_Substrate_Transporter"/>
</dbReference>
<keyword evidence="3 6" id="KW-0812">Transmembrane</keyword>
<keyword evidence="5 6" id="KW-0472">Membrane</keyword>
<evidence type="ECO:0000256" key="1">
    <source>
        <dbReference type="ARBA" id="ARBA00004651"/>
    </source>
</evidence>
<sequence length="296" mass="32134">MQKKTVCKIALVCVAATWGGGFPITKIALDSGMAPNAIMSLRFLIASLLIFLFLFIKKVKITKEEMKLGLGAGLVLGTAFSLQTVGLMHTTSSKNAFITGAYVVCVPFMLWMLTKKRPKLITYISSIICFTGIGFLSLDGDLSMNYGDVLTLICAFFFALQISIIGARIGKMNPVVINAFQMFSGGLLTLLLNITYENFSIVTTRLTTVQVVAVGFLIIFNTLIAYLVQTTAQKYVESSTASLILSTEILFGAITSVILLGDPVTMKTVMGGLLIFASVVIAETELKFFNKKYVES</sequence>
<evidence type="ECO:0000256" key="3">
    <source>
        <dbReference type="ARBA" id="ARBA00022692"/>
    </source>
</evidence>
<dbReference type="Proteomes" id="UP000249008">
    <property type="component" value="Chromosome 1"/>
</dbReference>
<feature type="transmembrane region" description="Helical" evidence="6">
    <location>
        <begin position="37"/>
        <end position="56"/>
    </location>
</feature>
<dbReference type="EMBL" id="LS483487">
    <property type="protein sequence ID" value="SQJ02752.1"/>
    <property type="molecule type" value="Genomic_DNA"/>
</dbReference>
<feature type="transmembrane region" description="Helical" evidence="6">
    <location>
        <begin position="208"/>
        <end position="228"/>
    </location>
</feature>
<organism evidence="8 9">
    <name type="scientific">Fusobacterium ulcerans</name>
    <dbReference type="NCBI Taxonomy" id="861"/>
    <lineage>
        <taxon>Bacteria</taxon>
        <taxon>Fusobacteriati</taxon>
        <taxon>Fusobacteriota</taxon>
        <taxon>Fusobacteriia</taxon>
        <taxon>Fusobacteriales</taxon>
        <taxon>Fusobacteriaceae</taxon>
        <taxon>Fusobacterium</taxon>
    </lineage>
</organism>
<keyword evidence="2" id="KW-1003">Cell membrane</keyword>
<dbReference type="AlphaFoldDB" id="A0AAX1TMV3"/>
<dbReference type="RefSeq" id="WP_005977137.1">
    <property type="nucleotide sequence ID" value="NZ_BAABXY010000001.1"/>
</dbReference>
<dbReference type="PANTHER" id="PTHR42920:SF5">
    <property type="entry name" value="EAMA DOMAIN-CONTAINING PROTEIN"/>
    <property type="match status" value="1"/>
</dbReference>
<feature type="domain" description="EamA" evidence="7">
    <location>
        <begin position="146"/>
        <end position="281"/>
    </location>
</feature>